<keyword evidence="2" id="KW-1185">Reference proteome</keyword>
<gene>
    <name evidence="1" type="ORF">CC77DRAFT_12993</name>
</gene>
<dbReference type="RefSeq" id="XP_018391331.1">
    <property type="nucleotide sequence ID" value="XM_018530178.1"/>
</dbReference>
<dbReference type="AlphaFoldDB" id="A0A177E3C4"/>
<name>A0A177E3C4_ALTAL</name>
<dbReference type="Proteomes" id="UP000077248">
    <property type="component" value="Unassembled WGS sequence"/>
</dbReference>
<reference evidence="1 2" key="1">
    <citation type="submission" date="2016-05" db="EMBL/GenBank/DDBJ databases">
        <title>Comparative analysis of secretome profiles of manganese(II)-oxidizing ascomycete fungi.</title>
        <authorList>
            <consortium name="DOE Joint Genome Institute"/>
            <person name="Zeiner C.A."/>
            <person name="Purvine S.O."/>
            <person name="Zink E.M."/>
            <person name="Wu S."/>
            <person name="Pasa-Tolic L."/>
            <person name="Chaput D.L."/>
            <person name="Haridas S."/>
            <person name="Grigoriev I.V."/>
            <person name="Santelli C.M."/>
            <person name="Hansel C.M."/>
        </authorList>
    </citation>
    <scope>NUCLEOTIDE SEQUENCE [LARGE SCALE GENOMIC DNA]</scope>
    <source>
        <strain evidence="1 2">SRC1lrK2f</strain>
    </source>
</reference>
<dbReference type="PROSITE" id="PS51257">
    <property type="entry name" value="PROKAR_LIPOPROTEIN"/>
    <property type="match status" value="1"/>
</dbReference>
<dbReference type="EMBL" id="KV441469">
    <property type="protein sequence ID" value="OAG25910.1"/>
    <property type="molecule type" value="Genomic_DNA"/>
</dbReference>
<protein>
    <submittedName>
        <fullName evidence="1">Uncharacterized protein</fullName>
    </submittedName>
</protein>
<dbReference type="VEuPathDB" id="FungiDB:CC77DRAFT_12993"/>
<evidence type="ECO:0000313" key="2">
    <source>
        <dbReference type="Proteomes" id="UP000077248"/>
    </source>
</evidence>
<accession>A0A177E3C4</accession>
<evidence type="ECO:0000313" key="1">
    <source>
        <dbReference type="EMBL" id="OAG25910.1"/>
    </source>
</evidence>
<organism evidence="1 2">
    <name type="scientific">Alternaria alternata</name>
    <name type="common">Alternaria rot fungus</name>
    <name type="synonym">Torula alternata</name>
    <dbReference type="NCBI Taxonomy" id="5599"/>
    <lineage>
        <taxon>Eukaryota</taxon>
        <taxon>Fungi</taxon>
        <taxon>Dikarya</taxon>
        <taxon>Ascomycota</taxon>
        <taxon>Pezizomycotina</taxon>
        <taxon>Dothideomycetes</taxon>
        <taxon>Pleosporomycetidae</taxon>
        <taxon>Pleosporales</taxon>
        <taxon>Pleosporineae</taxon>
        <taxon>Pleosporaceae</taxon>
        <taxon>Alternaria</taxon>
        <taxon>Alternaria sect. Alternaria</taxon>
        <taxon>Alternaria alternata complex</taxon>
    </lineage>
</organism>
<dbReference type="GeneID" id="29115772"/>
<dbReference type="KEGG" id="aalt:CC77DRAFT_12993"/>
<proteinExistence type="predicted"/>
<sequence length="64" mass="7047">MRRNQVYIIEVCEKVLPACSLAPTLCACSCVSSNSQSPNRKKEKGKASRVCYKGKCSSFADRSE</sequence>